<feature type="region of interest" description="Disordered" evidence="1">
    <location>
        <begin position="73"/>
        <end position="94"/>
    </location>
</feature>
<evidence type="ECO:0000313" key="3">
    <source>
        <dbReference type="Proteomes" id="UP000585507"/>
    </source>
</evidence>
<protein>
    <submittedName>
        <fullName evidence="2">Biotin carboxyl carrier protein</fullName>
    </submittedName>
</protein>
<dbReference type="SUPFAM" id="SSF51230">
    <property type="entry name" value="Single hybrid motif"/>
    <property type="match status" value="1"/>
</dbReference>
<gene>
    <name evidence="2" type="ORF">GGD55_002253</name>
</gene>
<name>A0A7W8U9Y8_9HYPH</name>
<dbReference type="AlphaFoldDB" id="A0A7W8U9Y8"/>
<dbReference type="InterPro" id="IPR011053">
    <property type="entry name" value="Single_hybrid_motif"/>
</dbReference>
<dbReference type="Gene3D" id="2.40.50.100">
    <property type="match status" value="1"/>
</dbReference>
<accession>A0A7W8U9Y8</accession>
<organism evidence="2 3">
    <name type="scientific">Rhizobium giardinii</name>
    <dbReference type="NCBI Taxonomy" id="56731"/>
    <lineage>
        <taxon>Bacteria</taxon>
        <taxon>Pseudomonadati</taxon>
        <taxon>Pseudomonadota</taxon>
        <taxon>Alphaproteobacteria</taxon>
        <taxon>Hyphomicrobiales</taxon>
        <taxon>Rhizobiaceae</taxon>
        <taxon>Rhizobium/Agrobacterium group</taxon>
        <taxon>Rhizobium</taxon>
    </lineage>
</organism>
<reference evidence="2 3" key="1">
    <citation type="submission" date="2020-08" db="EMBL/GenBank/DDBJ databases">
        <title>Genomic Encyclopedia of Type Strains, Phase IV (KMG-V): Genome sequencing to study the core and pangenomes of soil and plant-associated prokaryotes.</title>
        <authorList>
            <person name="Whitman W."/>
        </authorList>
    </citation>
    <scope>NUCLEOTIDE SEQUENCE [LARGE SCALE GENOMIC DNA]</scope>
    <source>
        <strain evidence="2 3">SEMIA 4084</strain>
    </source>
</reference>
<proteinExistence type="predicted"/>
<dbReference type="EMBL" id="JACHBK010000004">
    <property type="protein sequence ID" value="MBB5535559.1"/>
    <property type="molecule type" value="Genomic_DNA"/>
</dbReference>
<evidence type="ECO:0000256" key="1">
    <source>
        <dbReference type="SAM" id="MobiDB-lite"/>
    </source>
</evidence>
<comment type="caution">
    <text evidence="2">The sequence shown here is derived from an EMBL/GenBank/DDBJ whole genome shotgun (WGS) entry which is preliminary data.</text>
</comment>
<sequence>MSAVDFSDPATIAFLAAALQAAGVDGIEIEQPARKVRIVVERDAPGAAPLVQTLQTSPGATQLEAVTAPMAGIFDANHPDSPAPSSEPPREVGAGETLGFIRVGSVLLPVKASRPGMLTGRVAKDGAVVGYGDPLFEIELRP</sequence>
<keyword evidence="3" id="KW-1185">Reference proteome</keyword>
<evidence type="ECO:0000313" key="2">
    <source>
        <dbReference type="EMBL" id="MBB5535559.1"/>
    </source>
</evidence>
<dbReference type="Proteomes" id="UP000585507">
    <property type="component" value="Unassembled WGS sequence"/>
</dbReference>
<dbReference type="RefSeq" id="WP_018328129.1">
    <property type="nucleotide sequence ID" value="NZ_JACHBK010000004.1"/>
</dbReference>